<name>A0A3S0WVH4_9MICO</name>
<feature type="transmembrane region" description="Helical" evidence="1">
    <location>
        <begin position="21"/>
        <end position="45"/>
    </location>
</feature>
<evidence type="ECO:0000313" key="2">
    <source>
        <dbReference type="EMBL" id="RUQ98032.1"/>
    </source>
</evidence>
<organism evidence="2 3">
    <name type="scientific">Labedella endophytica</name>
    <dbReference type="NCBI Taxonomy" id="1523160"/>
    <lineage>
        <taxon>Bacteria</taxon>
        <taxon>Bacillati</taxon>
        <taxon>Actinomycetota</taxon>
        <taxon>Actinomycetes</taxon>
        <taxon>Micrococcales</taxon>
        <taxon>Microbacteriaceae</taxon>
        <taxon>Labedella</taxon>
    </lineage>
</organism>
<feature type="transmembrane region" description="Helical" evidence="1">
    <location>
        <begin position="133"/>
        <end position="153"/>
    </location>
</feature>
<keyword evidence="1" id="KW-0812">Transmembrane</keyword>
<keyword evidence="1" id="KW-1133">Transmembrane helix</keyword>
<evidence type="ECO:0008006" key="4">
    <source>
        <dbReference type="Google" id="ProtNLM"/>
    </source>
</evidence>
<reference evidence="2 3" key="1">
    <citation type="submission" date="2018-12" db="EMBL/GenBank/DDBJ databases">
        <authorList>
            <person name="Li F."/>
        </authorList>
    </citation>
    <scope>NUCLEOTIDE SEQUENCE [LARGE SCALE GENOMIC DNA]</scope>
    <source>
        <strain evidence="2 3">EGI 6500705</strain>
    </source>
</reference>
<protein>
    <recommendedName>
        <fullName evidence="4">Pr6Pr family membrane protein</fullName>
    </recommendedName>
</protein>
<feature type="transmembrane region" description="Helical" evidence="1">
    <location>
        <begin position="214"/>
        <end position="236"/>
    </location>
</feature>
<dbReference type="OrthoDB" id="9809977at2"/>
<feature type="transmembrane region" description="Helical" evidence="1">
    <location>
        <begin position="160"/>
        <end position="178"/>
    </location>
</feature>
<dbReference type="NCBIfam" id="NF038065">
    <property type="entry name" value="Pr6Pr"/>
    <property type="match status" value="1"/>
</dbReference>
<proteinExistence type="predicted"/>
<accession>A0A3S0WVH4</accession>
<dbReference type="InterPro" id="IPR049713">
    <property type="entry name" value="Pr6Pr-like"/>
</dbReference>
<sequence length="251" mass="27595">MSAPRDVRTDVPVAPPRGVARVVFAVVRLVVAVAIVAAITGQLTRSLGYWDARGDDDIPGDLVNFFSYFTMQSSAVAAVTLGIGTILLLRRRGADPRWFAVLHLLVATYMVTTGIVYNLLLRSMPLDPGLAQPWSNEILHLIVPIYLLLDRLFAPGNRRLSFATVGVVVIYPIVWATYTLGRAPFIVDQSTDALGWYPYPFLDPRLADGGYQSVMTWVVVLLSMIAVIGFVLLVVARVRSRIEQRSATVPV</sequence>
<dbReference type="AlphaFoldDB" id="A0A3S0WVH4"/>
<feature type="transmembrane region" description="Helical" evidence="1">
    <location>
        <begin position="101"/>
        <end position="121"/>
    </location>
</feature>
<comment type="caution">
    <text evidence="2">The sequence shown here is derived from an EMBL/GenBank/DDBJ whole genome shotgun (WGS) entry which is preliminary data.</text>
</comment>
<keyword evidence="1" id="KW-0472">Membrane</keyword>
<dbReference type="RefSeq" id="WP_127050887.1">
    <property type="nucleotide sequence ID" value="NZ_RZGZ01000004.1"/>
</dbReference>
<evidence type="ECO:0000313" key="3">
    <source>
        <dbReference type="Proteomes" id="UP000274909"/>
    </source>
</evidence>
<keyword evidence="3" id="KW-1185">Reference proteome</keyword>
<feature type="transmembrane region" description="Helical" evidence="1">
    <location>
        <begin position="65"/>
        <end position="89"/>
    </location>
</feature>
<gene>
    <name evidence="2" type="ORF">ELQ94_13420</name>
</gene>
<evidence type="ECO:0000256" key="1">
    <source>
        <dbReference type="SAM" id="Phobius"/>
    </source>
</evidence>
<dbReference type="EMBL" id="RZGZ01000004">
    <property type="protein sequence ID" value="RUQ98032.1"/>
    <property type="molecule type" value="Genomic_DNA"/>
</dbReference>
<dbReference type="Proteomes" id="UP000274909">
    <property type="component" value="Unassembled WGS sequence"/>
</dbReference>